<accession>A0A1I4L399</accession>
<evidence type="ECO:0000256" key="6">
    <source>
        <dbReference type="ARBA" id="ARBA00023224"/>
    </source>
</evidence>
<keyword evidence="14" id="KW-1185">Reference proteome</keyword>
<proteinExistence type="inferred from homology"/>
<dbReference type="InterPro" id="IPR004089">
    <property type="entry name" value="MCPsignal_dom"/>
</dbReference>
<dbReference type="GO" id="GO:0004888">
    <property type="term" value="F:transmembrane signaling receptor activity"/>
    <property type="evidence" value="ECO:0007669"/>
    <property type="project" value="InterPro"/>
</dbReference>
<keyword evidence="3 10" id="KW-0812">Transmembrane</keyword>
<dbReference type="GO" id="GO:0005886">
    <property type="term" value="C:plasma membrane"/>
    <property type="evidence" value="ECO:0007669"/>
    <property type="project" value="UniProtKB-SubCell"/>
</dbReference>
<dbReference type="Pfam" id="PF00015">
    <property type="entry name" value="MCPsignal"/>
    <property type="match status" value="1"/>
</dbReference>
<evidence type="ECO:0000259" key="12">
    <source>
        <dbReference type="PROSITE" id="PS50885"/>
    </source>
</evidence>
<keyword evidence="2" id="KW-1003">Cell membrane</keyword>
<keyword evidence="5 10" id="KW-0472">Membrane</keyword>
<organism evidence="13 14">
    <name type="scientific">Halanaerobium salsuginis</name>
    <dbReference type="NCBI Taxonomy" id="29563"/>
    <lineage>
        <taxon>Bacteria</taxon>
        <taxon>Bacillati</taxon>
        <taxon>Bacillota</taxon>
        <taxon>Clostridia</taxon>
        <taxon>Halanaerobiales</taxon>
        <taxon>Halanaerobiaceae</taxon>
        <taxon>Halanaerobium</taxon>
    </lineage>
</organism>
<evidence type="ECO:0000256" key="7">
    <source>
        <dbReference type="ARBA" id="ARBA00029447"/>
    </source>
</evidence>
<evidence type="ECO:0000256" key="10">
    <source>
        <dbReference type="SAM" id="Phobius"/>
    </source>
</evidence>
<keyword evidence="4 10" id="KW-1133">Transmembrane helix</keyword>
<dbReference type="PROSITE" id="PS50885">
    <property type="entry name" value="HAMP"/>
    <property type="match status" value="1"/>
</dbReference>
<dbReference type="SMART" id="SM00304">
    <property type="entry name" value="HAMP"/>
    <property type="match status" value="1"/>
</dbReference>
<reference evidence="13 14" key="1">
    <citation type="submission" date="2016-10" db="EMBL/GenBank/DDBJ databases">
        <authorList>
            <person name="de Groot N.N."/>
        </authorList>
    </citation>
    <scope>NUCLEOTIDE SEQUENCE [LARGE SCALE GENOMIC DNA]</scope>
    <source>
        <strain evidence="13 14">ATCC 51327</strain>
    </source>
</reference>
<feature type="transmembrane region" description="Helical" evidence="10">
    <location>
        <begin position="208"/>
        <end position="230"/>
    </location>
</feature>
<feature type="coiled-coil region" evidence="9">
    <location>
        <begin position="269"/>
        <end position="352"/>
    </location>
</feature>
<dbReference type="SUPFAM" id="SSF58104">
    <property type="entry name" value="Methyl-accepting chemotaxis protein (MCP) signaling domain"/>
    <property type="match status" value="1"/>
</dbReference>
<dbReference type="EMBL" id="FOTI01000036">
    <property type="protein sequence ID" value="SFL85356.1"/>
    <property type="molecule type" value="Genomic_DNA"/>
</dbReference>
<evidence type="ECO:0000256" key="4">
    <source>
        <dbReference type="ARBA" id="ARBA00022989"/>
    </source>
</evidence>
<feature type="domain" description="HAMP" evidence="12">
    <location>
        <begin position="232"/>
        <end position="284"/>
    </location>
</feature>
<dbReference type="InterPro" id="IPR033480">
    <property type="entry name" value="sCache_2"/>
</dbReference>
<comment type="similarity">
    <text evidence="7">Belongs to the methyl-accepting chemotaxis (MCP) protein family.</text>
</comment>
<evidence type="ECO:0000256" key="1">
    <source>
        <dbReference type="ARBA" id="ARBA00004651"/>
    </source>
</evidence>
<dbReference type="PROSITE" id="PS50111">
    <property type="entry name" value="CHEMOTAXIS_TRANSDUC_2"/>
    <property type="match status" value="1"/>
</dbReference>
<dbReference type="SMART" id="SM01049">
    <property type="entry name" value="Cache_2"/>
    <property type="match status" value="1"/>
</dbReference>
<sequence>MFKNLSIAKKIFTVIGISFIILIIIAGYFLNYEFKNLNQQTSLTVKSSLLDLEKQRIENSTEIAANYLGQLITKQSMGLTENGLMIMLKNYNKGITFGETGYFFIYDSQGNTISLPPSPELEGTSRWDLQDSNGKYILRSIVKTAANGGGFVNYIYNNPQTGETENKISYVTKIPGTNYIIGAGTYEGVIAGKIDKTETKMDSIIRQIYFAILLFLAAAAIIFIIIILFISRYISKNINLVLTGMKKIAAGDLTHNLKVKNQDEIGQLAQAYNQTINSQKNMINEIQNEITELSSQSEELSASGEEVEKSAEQVGAAIENVASGAEEQSAQIEETSKNIEELLNYIKATKKMSAEMGGSSQTVKNNVEQGTESMQASISQVKRLKDDSAEISVTINNLGNLSEEIGEIVKLINNISQQTNLLALNAAIEAARAGEAGRGFSVVADEVRELAEESAQATDNISKLIEKIQAGVATAVQKMDGTEKAVNTSVEVIENTASVFVNIEDAVANLSGLINTIERETEAMTSLSSDVNNMVSNVAAVSDEAASNAEEVAAASQEQIAATEEIVSASHHLSTMSTKLKELISKFKLK</sequence>
<dbReference type="CDD" id="cd11386">
    <property type="entry name" value="MCP_signal"/>
    <property type="match status" value="1"/>
</dbReference>
<dbReference type="RefSeq" id="WP_245750873.1">
    <property type="nucleotide sequence ID" value="NZ_FOTI01000036.1"/>
</dbReference>
<evidence type="ECO:0000259" key="11">
    <source>
        <dbReference type="PROSITE" id="PS50111"/>
    </source>
</evidence>
<comment type="subcellular location">
    <subcellularLocation>
        <location evidence="1">Cell membrane</location>
        <topology evidence="1">Multi-pass membrane protein</topology>
    </subcellularLocation>
</comment>
<dbReference type="STRING" id="29563.SAMN02983006_02199"/>
<name>A0A1I4L399_9FIRM</name>
<evidence type="ECO:0000313" key="14">
    <source>
        <dbReference type="Proteomes" id="UP000199006"/>
    </source>
</evidence>
<dbReference type="PANTHER" id="PTHR32089:SF112">
    <property type="entry name" value="LYSOZYME-LIKE PROTEIN-RELATED"/>
    <property type="match status" value="1"/>
</dbReference>
<feature type="domain" description="Methyl-accepting transducer" evidence="11">
    <location>
        <begin position="303"/>
        <end position="539"/>
    </location>
</feature>
<dbReference type="Gene3D" id="6.10.340.10">
    <property type="match status" value="1"/>
</dbReference>
<dbReference type="Gene3D" id="1.10.287.950">
    <property type="entry name" value="Methyl-accepting chemotaxis protein"/>
    <property type="match status" value="1"/>
</dbReference>
<dbReference type="Gene3D" id="3.30.450.20">
    <property type="entry name" value="PAS domain"/>
    <property type="match status" value="1"/>
</dbReference>
<dbReference type="CDD" id="cd06225">
    <property type="entry name" value="HAMP"/>
    <property type="match status" value="1"/>
</dbReference>
<keyword evidence="9" id="KW-0175">Coiled coil</keyword>
<evidence type="ECO:0000256" key="5">
    <source>
        <dbReference type="ARBA" id="ARBA00023136"/>
    </source>
</evidence>
<gene>
    <name evidence="13" type="ORF">SAMN02983006_02199</name>
</gene>
<dbReference type="SMART" id="SM00283">
    <property type="entry name" value="MA"/>
    <property type="match status" value="1"/>
</dbReference>
<dbReference type="Pfam" id="PF00672">
    <property type="entry name" value="HAMP"/>
    <property type="match status" value="1"/>
</dbReference>
<evidence type="ECO:0000256" key="9">
    <source>
        <dbReference type="SAM" id="Coils"/>
    </source>
</evidence>
<dbReference type="PRINTS" id="PR00260">
    <property type="entry name" value="CHEMTRNSDUCR"/>
</dbReference>
<dbReference type="AlphaFoldDB" id="A0A1I4L399"/>
<dbReference type="InterPro" id="IPR003660">
    <property type="entry name" value="HAMP_dom"/>
</dbReference>
<evidence type="ECO:0000256" key="2">
    <source>
        <dbReference type="ARBA" id="ARBA00022475"/>
    </source>
</evidence>
<keyword evidence="6 8" id="KW-0807">Transducer</keyword>
<dbReference type="Pfam" id="PF17200">
    <property type="entry name" value="sCache_2"/>
    <property type="match status" value="1"/>
</dbReference>
<dbReference type="PANTHER" id="PTHR32089">
    <property type="entry name" value="METHYL-ACCEPTING CHEMOTAXIS PROTEIN MCPB"/>
    <property type="match status" value="1"/>
</dbReference>
<evidence type="ECO:0000256" key="3">
    <source>
        <dbReference type="ARBA" id="ARBA00022692"/>
    </source>
</evidence>
<dbReference type="GO" id="GO:0006935">
    <property type="term" value="P:chemotaxis"/>
    <property type="evidence" value="ECO:0007669"/>
    <property type="project" value="InterPro"/>
</dbReference>
<feature type="transmembrane region" description="Helical" evidence="10">
    <location>
        <begin position="12"/>
        <end position="30"/>
    </location>
</feature>
<protein>
    <submittedName>
        <fullName evidence="13">Methyl-accepting chemotaxis sensory transducer with Cache sensor</fullName>
    </submittedName>
</protein>
<dbReference type="InterPro" id="IPR004090">
    <property type="entry name" value="Chemotax_Me-accpt_rcpt"/>
</dbReference>
<dbReference type="Proteomes" id="UP000199006">
    <property type="component" value="Unassembled WGS sequence"/>
</dbReference>
<evidence type="ECO:0000256" key="8">
    <source>
        <dbReference type="PROSITE-ProRule" id="PRU00284"/>
    </source>
</evidence>
<evidence type="ECO:0000313" key="13">
    <source>
        <dbReference type="EMBL" id="SFL85356.1"/>
    </source>
</evidence>
<dbReference type="GO" id="GO:0007165">
    <property type="term" value="P:signal transduction"/>
    <property type="evidence" value="ECO:0007669"/>
    <property type="project" value="UniProtKB-KW"/>
</dbReference>